<dbReference type="AlphaFoldDB" id="A0A8K0L3D3"/>
<reference evidence="2" key="1">
    <citation type="submission" date="2021-07" db="EMBL/GenBank/DDBJ databases">
        <title>Elsinoe batatas strain:CRI-CJ2 Genome sequencing and assembly.</title>
        <authorList>
            <person name="Huang L."/>
        </authorList>
    </citation>
    <scope>NUCLEOTIDE SEQUENCE</scope>
    <source>
        <strain evidence="2">CRI-CJ2</strain>
    </source>
</reference>
<dbReference type="InterPro" id="IPR057912">
    <property type="entry name" value="OB_CYT4_C"/>
</dbReference>
<evidence type="ECO:0000259" key="1">
    <source>
        <dbReference type="SMART" id="SM00955"/>
    </source>
</evidence>
<dbReference type="GO" id="GO:0006402">
    <property type="term" value="P:mRNA catabolic process"/>
    <property type="evidence" value="ECO:0007669"/>
    <property type="project" value="TreeGrafter"/>
</dbReference>
<dbReference type="Proteomes" id="UP000809789">
    <property type="component" value="Unassembled WGS sequence"/>
</dbReference>
<dbReference type="InterPro" id="IPR001900">
    <property type="entry name" value="RNase_II/R"/>
</dbReference>
<accession>A0A8K0L3D3</accession>
<sequence length="1078" mass="121410">MHVRPRYGTGSVGWSCALSMHAKAAKARGHPFRHLTSIAKISPGRTFRCITQKRSASVDSNSVRSSADDGTPPFRIRFTSDDVPFKGNPRMGQGIRLELKDWHTTYGIHMQDELAPYLGSVDRSAAPNSFSKIGGEQEAYDPDLYEDDAMHGIDAMATAEELDALDPSHRILRTGDLVEIPQLEASKDPLVGVFVRRLGTDNALSQFITLNGKWIHTRQTTVQFVVPNFVGSEIVERLIPHLPYRASEEYLAQSTFFDLSVPRHLSAPIISKLVNFTNEAQDIYRQHAVRLDRAHETLAHEHDLKFGTLIQIARKLLGRPTDVPVSNQEQFATRLALIRAGFAFGFDHRHHRITGFVHIRSKAQVKMVDKVRDWIRQFRDEVAMQKPGSDPLLMKFKSRGGKLIQTFAQKAKKVILESRKDREPTELGNIGPSKKKFPFGPDESIIKYDTKSTGTWTDDEQEIIRFMEAWSCVRAFKRQPTIESQPPLLLQATGLYEGYELRERLGFVFLQEIGVMVPWENRARYDENLLIPSAQHSRPLEQLMSRLENGAADPKKMGLITDDILAPIRQDYGDLPVFCIDKAGAVEIDDGISLESVASDEHWVHVHIANPTAFMNKDSPIARMARHMTETIYMPERAYTMLPNWAARRTFSLGLDRPCLTFSAKLDNNGKMLDYKITAGTVRDVHQLDPSEVDKVLQTGGATAQKMRALIVGTPPPPEVPAKSQTKAEHLSSAKKQALIKLHALARARFGVRSAFSGISLAAVDQDIKVWDKSYKAGLGWSGPSRMVVKRAFGDPTIQLMTSDFSTDLDLTGRMDSNMMVRECMLLACEIGSKWCHDRGIPNIYRGSLRGVSGSKETATQYYRRVLEPMMQRRNGVVPFHMLNSYLNRSNPSTLTLEPLPHEQLGMTHFSKVTSPLRRYGDMVTHWQIQAALLEEHRRGISLVGGKGRDLLPFSATSLQQMMLTLRAREDRIKRAKRAGIAFWTQQLFFRAHYFGEMELPATLTAYISQPTPTGRGQVAIIKEYGVSAEMINPNLDYFPEAKLGDEWEVAIDKVDVYAARTIVKALRLIKRADDEVD</sequence>
<gene>
    <name evidence="2" type="ORF">KVT40_004951</name>
</gene>
<dbReference type="GO" id="GO:0000932">
    <property type="term" value="C:P-body"/>
    <property type="evidence" value="ECO:0007669"/>
    <property type="project" value="TreeGrafter"/>
</dbReference>
<dbReference type="PANTHER" id="PTHR23355:SF65">
    <property type="entry name" value="EXORIBONUCLEASE CYT-4, PUTATIVE (AFU_ORTHOLOGUE AFUA_7G01550)-RELATED"/>
    <property type="match status" value="1"/>
</dbReference>
<name>A0A8K0L3D3_9PEZI</name>
<evidence type="ECO:0000313" key="3">
    <source>
        <dbReference type="Proteomes" id="UP000809789"/>
    </source>
</evidence>
<dbReference type="Pfam" id="PF00773">
    <property type="entry name" value="RNB"/>
    <property type="match status" value="1"/>
</dbReference>
<dbReference type="OrthoDB" id="2285229at2759"/>
<evidence type="ECO:0000313" key="2">
    <source>
        <dbReference type="EMBL" id="KAG8627468.1"/>
    </source>
</evidence>
<protein>
    <recommendedName>
        <fullName evidence="1">RNB domain-containing protein</fullName>
    </recommendedName>
</protein>
<comment type="caution">
    <text evidence="2">The sequence shown here is derived from an EMBL/GenBank/DDBJ whole genome shotgun (WGS) entry which is preliminary data.</text>
</comment>
<organism evidence="2 3">
    <name type="scientific">Elsinoe batatas</name>
    <dbReference type="NCBI Taxonomy" id="2601811"/>
    <lineage>
        <taxon>Eukaryota</taxon>
        <taxon>Fungi</taxon>
        <taxon>Dikarya</taxon>
        <taxon>Ascomycota</taxon>
        <taxon>Pezizomycotina</taxon>
        <taxon>Dothideomycetes</taxon>
        <taxon>Dothideomycetidae</taxon>
        <taxon>Myriangiales</taxon>
        <taxon>Elsinoaceae</taxon>
        <taxon>Elsinoe</taxon>
    </lineage>
</organism>
<dbReference type="Pfam" id="PF25522">
    <property type="entry name" value="OB_cyt-4"/>
    <property type="match status" value="1"/>
</dbReference>
<dbReference type="GO" id="GO:0003723">
    <property type="term" value="F:RNA binding"/>
    <property type="evidence" value="ECO:0007669"/>
    <property type="project" value="InterPro"/>
</dbReference>
<dbReference type="EMBL" id="JAESVG020000005">
    <property type="protein sequence ID" value="KAG8627468.1"/>
    <property type="molecule type" value="Genomic_DNA"/>
</dbReference>
<keyword evidence="3" id="KW-1185">Reference proteome</keyword>
<dbReference type="Pfam" id="PF23214">
    <property type="entry name" value="SH3_CYT4"/>
    <property type="match status" value="1"/>
</dbReference>
<dbReference type="GO" id="GO:0000175">
    <property type="term" value="F:3'-5'-RNA exonuclease activity"/>
    <property type="evidence" value="ECO:0007669"/>
    <property type="project" value="TreeGrafter"/>
</dbReference>
<dbReference type="InterPro" id="IPR056624">
    <property type="entry name" value="WH_CYT4"/>
</dbReference>
<dbReference type="SUPFAM" id="SSF50249">
    <property type="entry name" value="Nucleic acid-binding proteins"/>
    <property type="match status" value="1"/>
</dbReference>
<feature type="domain" description="RNB" evidence="1">
    <location>
        <begin position="569"/>
        <end position="935"/>
    </location>
</feature>
<dbReference type="InterPro" id="IPR056625">
    <property type="entry name" value="SH3_CYT4"/>
</dbReference>
<dbReference type="InterPro" id="IPR012340">
    <property type="entry name" value="NA-bd_OB-fold"/>
</dbReference>
<proteinExistence type="predicted"/>
<dbReference type="Pfam" id="PF23216">
    <property type="entry name" value="WHD_CYT4"/>
    <property type="match status" value="1"/>
</dbReference>
<dbReference type="SMART" id="SM00955">
    <property type="entry name" value="RNB"/>
    <property type="match status" value="1"/>
</dbReference>
<dbReference type="PANTHER" id="PTHR23355">
    <property type="entry name" value="RIBONUCLEASE"/>
    <property type="match status" value="1"/>
</dbReference>
<dbReference type="InterPro" id="IPR050180">
    <property type="entry name" value="RNR_Ribonuclease"/>
</dbReference>